<dbReference type="EMBL" id="LYQW01000001">
    <property type="protein sequence ID" value="OXC24522.1"/>
    <property type="molecule type" value="Genomic_DNA"/>
</dbReference>
<evidence type="ECO:0000313" key="5">
    <source>
        <dbReference type="EMBL" id="MYN54441.1"/>
    </source>
</evidence>
<protein>
    <submittedName>
        <fullName evidence="1">DUF2922 domain-containing protein</fullName>
    </submittedName>
    <submittedName>
        <fullName evidence="5">DUF2922 family protein</fullName>
    </submittedName>
</protein>
<accession>A0A125P6L9</accession>
<dbReference type="InterPro" id="IPR021321">
    <property type="entry name" value="DUF2922"/>
</dbReference>
<reference evidence="4" key="8">
    <citation type="submission" date="2023-08" db="EMBL/GenBank/DDBJ databases">
        <title>Lactobacillus from the Female Urinary Tract.</title>
        <authorList>
            <person name="Stegman N."/>
            <person name="Jackson B."/>
            <person name="Steiling M."/>
            <person name="Sedano C."/>
            <person name="Wolfe A."/>
            <person name="Putonti C."/>
        </authorList>
    </citation>
    <scope>NUCLEOTIDE SEQUENCE</scope>
    <source>
        <strain evidence="4">UMB5661</strain>
    </source>
</reference>
<gene>
    <name evidence="2" type="ORF">AEL95_00515</name>
    <name evidence="6" type="ORF">AYP82_00375</name>
    <name evidence="7" type="ORF">BHU41_03375</name>
    <name evidence="1" type="ORF">F1C02_05335</name>
    <name evidence="8" type="ORF">GSR61_00960</name>
    <name evidence="5" type="ORF">GTK63_09085</name>
    <name evidence="3" type="ORF">QP235_09855</name>
    <name evidence="4" type="ORF">RON39_01210</name>
</gene>
<organism evidence="2 9">
    <name type="scientific">Lactobacillus crispatus</name>
    <dbReference type="NCBI Taxonomy" id="47770"/>
    <lineage>
        <taxon>Bacteria</taxon>
        <taxon>Bacillati</taxon>
        <taxon>Bacillota</taxon>
        <taxon>Bacilli</taxon>
        <taxon>Lactobacillales</taxon>
        <taxon>Lactobacillaceae</taxon>
        <taxon>Lactobacillus</taxon>
    </lineage>
</organism>
<dbReference type="EMBL" id="WWFF01000013">
    <property type="protein sequence ID" value="MYN54441.1"/>
    <property type="molecule type" value="Genomic_DNA"/>
</dbReference>
<evidence type="ECO:0000313" key="8">
    <source>
        <dbReference type="EMBL" id="QHQ67294.1"/>
    </source>
</evidence>
<reference evidence="8 14" key="5">
    <citation type="submission" date="2019-12" db="EMBL/GenBank/DDBJ databases">
        <title>Complete Genome Sequences of Lactobacillus strains, C25 and P38, Isolated from Chicken Cecum.</title>
        <authorList>
            <person name="Hassan H.M."/>
            <person name="Mendoza M."/>
            <person name="Rezvani M."/>
            <person name="Koci M.D."/>
            <person name="Dickey A.N."/>
            <person name="Scholl E.H."/>
        </authorList>
    </citation>
    <scope>NUCLEOTIDE SEQUENCE [LARGE SCALE GENOMIC DNA]</scope>
    <source>
        <strain evidence="8 14">C25</strain>
    </source>
</reference>
<evidence type="ECO:0000313" key="13">
    <source>
        <dbReference type="Proteomes" id="UP000460132"/>
    </source>
</evidence>
<evidence type="ECO:0000313" key="14">
    <source>
        <dbReference type="Proteomes" id="UP000464915"/>
    </source>
</evidence>
<reference evidence="7 11" key="3">
    <citation type="submission" date="2016-10" db="EMBL/GenBank/DDBJ databases">
        <title>WGS of isloates from the oral cavity of healthy individuals.</title>
        <authorList>
            <person name="Sharma S."/>
            <person name="Pal V.K."/>
            <person name="Patil P.B."/>
            <person name="Korpole S."/>
            <person name="Grover V."/>
        </authorList>
    </citation>
    <scope>NUCLEOTIDE SEQUENCE [LARGE SCALE GENOMIC DNA]</scope>
    <source>
        <strain evidence="7 11">DISK12</strain>
    </source>
</reference>
<sequence>MMAKTTKTMKLTFLNGEKKKISITLGDAVDNLTADQVRGAMNTIAEADAFEKDGVAYYHTPQSAAYIERTVTDIFNDSAESAVEPAAKQD</sequence>
<reference evidence="2 9" key="1">
    <citation type="journal article" date="2016" name="Microbiology (Mosc.)">
        <title>Comparison of Lactobacillus crispatus isolates from Lactobacillus-dominated vaginal microbiomes with isolates from microbiomes containing bacterial vaginosis-associated bacteria.</title>
        <authorList>
            <person name="Abdelmaksoud A.A."/>
            <person name="Koparde V.N."/>
            <person name="Sheth N.U."/>
            <person name="Serrano M.G."/>
            <person name="Glascock A.L."/>
            <person name="Fettweis J.M."/>
            <person name="Strauss Iii J.F."/>
            <person name="Buck G.A."/>
            <person name="Jefferson K.K."/>
        </authorList>
    </citation>
    <scope>NUCLEOTIDE SEQUENCE [LARGE SCALE GENOMIC DNA]</scope>
    <source>
        <strain evidence="2 9">VMC3</strain>
    </source>
</reference>
<dbReference type="Pfam" id="PF11148">
    <property type="entry name" value="DUF2922"/>
    <property type="match status" value="1"/>
</dbReference>
<dbReference type="EMBL" id="CP047142">
    <property type="protein sequence ID" value="QHQ67294.1"/>
    <property type="molecule type" value="Genomic_DNA"/>
</dbReference>
<dbReference type="EMBL" id="VUAO01000011">
    <property type="protein sequence ID" value="KAA8798175.1"/>
    <property type="molecule type" value="Genomic_DNA"/>
</dbReference>
<proteinExistence type="predicted"/>
<dbReference type="EMBL" id="LJGP01000004">
    <property type="protein sequence ID" value="KWU04850.1"/>
    <property type="molecule type" value="Genomic_DNA"/>
</dbReference>
<dbReference type="EMBL" id="JAVTXN010000004">
    <property type="protein sequence ID" value="MDT9608755.1"/>
    <property type="molecule type" value="Genomic_DNA"/>
</dbReference>
<dbReference type="AlphaFoldDB" id="A0A125P6L9"/>
<dbReference type="Proteomes" id="UP000464915">
    <property type="component" value="Chromosome"/>
</dbReference>
<evidence type="ECO:0000313" key="3">
    <source>
        <dbReference type="EMBL" id="MDK6503465.1"/>
    </source>
</evidence>
<dbReference type="EMBL" id="JASOGN010000053">
    <property type="protein sequence ID" value="MDK6503465.1"/>
    <property type="molecule type" value="Genomic_DNA"/>
</dbReference>
<dbReference type="RefSeq" id="WP_005724048.1">
    <property type="nucleotide sequence ID" value="NZ_AP025162.1"/>
</dbReference>
<reference evidence="3" key="7">
    <citation type="submission" date="2023-05" db="EMBL/GenBank/DDBJ databases">
        <title>Cataloging the Phylogenetic Diversity of Human Bladder Bacteria.</title>
        <authorList>
            <person name="Du J."/>
        </authorList>
    </citation>
    <scope>NUCLEOTIDE SEQUENCE</scope>
    <source>
        <strain evidence="3">UMB9226</strain>
    </source>
</reference>
<evidence type="ECO:0000313" key="4">
    <source>
        <dbReference type="EMBL" id="MDT9608755.1"/>
    </source>
</evidence>
<evidence type="ECO:0000313" key="2">
    <source>
        <dbReference type="EMBL" id="KWU04850.1"/>
    </source>
</evidence>
<evidence type="ECO:0000313" key="1">
    <source>
        <dbReference type="EMBL" id="KAA8798175.1"/>
    </source>
</evidence>
<evidence type="ECO:0000313" key="10">
    <source>
        <dbReference type="Proteomes" id="UP000198437"/>
    </source>
</evidence>
<reference evidence="6 10" key="2">
    <citation type="submission" date="2016-05" db="EMBL/GenBank/DDBJ databases">
        <authorList>
            <person name="Johnson T.J."/>
            <person name="Youmans B.P."/>
            <person name="Case K.A."/>
        </authorList>
    </citation>
    <scope>NUCLEOTIDE SEQUENCE [LARGE SCALE GENOMIC DNA]</scope>
    <source>
        <strain evidence="6 10">UMNLC6</strain>
    </source>
</reference>
<evidence type="ECO:0000313" key="7">
    <source>
        <dbReference type="EMBL" id="PJZ10060.1"/>
    </source>
</evidence>
<reference evidence="5 13" key="6">
    <citation type="submission" date="2020-01" db="EMBL/GenBank/DDBJ databases">
        <title>Vaginal microbiome of pregnant Indian women: Insights into the genome of dominants Lactobacillus species.</title>
        <authorList>
            <person name="Das B."/>
            <person name="Mehta O."/>
            <person name="Ghosh T.S."/>
            <person name="Kothidar A."/>
            <person name="Gowtham M.R."/>
            <person name="Mitra R."/>
            <person name="Kshetrapal P."/>
            <person name="Wadhwa N."/>
            <person name="Thiruvengadam R."/>
            <person name="Nair G.B."/>
            <person name="Bhatnagar S."/>
            <person name="Pore S."/>
        </authorList>
    </citation>
    <scope>NUCLEOTIDE SEQUENCE [LARGE SCALE GENOMIC DNA]</scope>
    <source>
        <strain evidence="5 13">Indica2</strain>
    </source>
</reference>
<dbReference type="GeneID" id="69822569"/>
<dbReference type="PATRIC" id="fig|47770.28.peg.1264"/>
<dbReference type="Proteomes" id="UP000460132">
    <property type="component" value="Unassembled WGS sequence"/>
</dbReference>
<dbReference type="Proteomes" id="UP001253287">
    <property type="component" value="Unassembled WGS sequence"/>
</dbReference>
<dbReference type="Proteomes" id="UP000067598">
    <property type="component" value="Unassembled WGS sequence"/>
</dbReference>
<dbReference type="Proteomes" id="UP001230300">
    <property type="component" value="Unassembled WGS sequence"/>
</dbReference>
<accession>A0A6P1TUS0</accession>
<evidence type="ECO:0000313" key="11">
    <source>
        <dbReference type="Proteomes" id="UP000231914"/>
    </source>
</evidence>
<name>A0A125P6L9_9LACO</name>
<evidence type="ECO:0000313" key="9">
    <source>
        <dbReference type="Proteomes" id="UP000067598"/>
    </source>
</evidence>
<dbReference type="Proteomes" id="UP000231914">
    <property type="component" value="Unassembled WGS sequence"/>
</dbReference>
<dbReference type="Proteomes" id="UP000322051">
    <property type="component" value="Unassembled WGS sequence"/>
</dbReference>
<dbReference type="EMBL" id="MKXG01000410">
    <property type="protein sequence ID" value="PJZ10060.1"/>
    <property type="molecule type" value="Genomic_DNA"/>
</dbReference>
<dbReference type="Proteomes" id="UP000198437">
    <property type="component" value="Unassembled WGS sequence"/>
</dbReference>
<reference evidence="1 12" key="4">
    <citation type="submission" date="2019-09" db="EMBL/GenBank/DDBJ databases">
        <title>Comparative analysis of L. crispatus genomes revealed niche specific adaptation to different host and body sites.</title>
        <authorList>
            <person name="Pan M."/>
            <person name="Hidalgo-Cantabrana C."/>
            <person name="Barrangou R."/>
        </authorList>
    </citation>
    <scope>NUCLEOTIDE SEQUENCE [LARGE SCALE GENOMIC DNA]</scope>
    <source>
        <strain evidence="1 12">NCK973</strain>
    </source>
</reference>
<evidence type="ECO:0000313" key="6">
    <source>
        <dbReference type="EMBL" id="OXC24522.1"/>
    </source>
</evidence>
<evidence type="ECO:0000313" key="12">
    <source>
        <dbReference type="Proteomes" id="UP000322051"/>
    </source>
</evidence>